<feature type="compositionally biased region" description="Low complexity" evidence="1">
    <location>
        <begin position="410"/>
        <end position="419"/>
    </location>
</feature>
<sequence>MAFSTANCRFEHPGAAPNPFSQGGGNRFNALSSGGGGSGGGGRADGTNPYKITKDAIKIDLLDERPQWILSSYGPGRDAPEQLFGGFPREQSFEEIRLSFLTSANPQQTLQEVQGLYQQAEHQIQTSLNNLDGAVQFVLAAENKHPNRIDVCRESSRQGGSTGAFAVGSTSSGFSASPFQSPPSATANPFAAASQPSPFGAPASAAPTTGAFGQPSQLGAKPNPFGQPAQTGGSAFGQTSALGAKPNPFGQPAQTGGAAFGQTSALGAKPNPFATAASGPSGFAAAASQGSAFGQPSALGAKPNPFAAASGNATPSPFGAASQASPFGAQSQPQNASPFGAPSQPQSASPFGGAAQNQNASPFGTPSQPQGNSAFGAPSQPASGGFGAPSQASSGGFGAPSQPSGGGFGAPSQPSAAPANPFGQPAQPSGFATGPAVPNPFAAASNATATPATQAMDTSTPAAPSNPFGQPMSNGFANPSNNAFTQAAANQPAQADGAKNPYPPDSGKQHPDVNSYVARMGNRIIRFKNQPVAYQDGKPGVQGSGGQWSKIWFPNGPPSYYAATEVEDKSAYTDAIRQAYAESGRSARFTGDMPEVPPLREDCVWDF</sequence>
<dbReference type="PANTHER" id="PTHR21099:SF2">
    <property type="entry name" value="SI:CH211-113E8.11"/>
    <property type="match status" value="1"/>
</dbReference>
<evidence type="ECO:0000256" key="1">
    <source>
        <dbReference type="SAM" id="MobiDB-lite"/>
    </source>
</evidence>
<feature type="compositionally biased region" description="Polar residues" evidence="1">
    <location>
        <begin position="228"/>
        <end position="241"/>
    </location>
</feature>
<dbReference type="AlphaFoldDB" id="A0A9Q0AUT6"/>
<evidence type="ECO:0000313" key="2">
    <source>
        <dbReference type="EMBL" id="KAI1881508.1"/>
    </source>
</evidence>
<keyword evidence="3" id="KW-1185">Reference proteome</keyword>
<dbReference type="EMBL" id="JAFIMR010000001">
    <property type="protein sequence ID" value="KAI1881508.1"/>
    <property type="molecule type" value="Genomic_DNA"/>
</dbReference>
<feature type="compositionally biased region" description="Polar residues" evidence="1">
    <location>
        <begin position="456"/>
        <end position="480"/>
    </location>
</feature>
<proteinExistence type="predicted"/>
<evidence type="ECO:0000313" key="3">
    <source>
        <dbReference type="Proteomes" id="UP000829685"/>
    </source>
</evidence>
<feature type="compositionally biased region" description="Low complexity" evidence="1">
    <location>
        <begin position="442"/>
        <end position="455"/>
    </location>
</feature>
<feature type="compositionally biased region" description="Gly residues" evidence="1">
    <location>
        <begin position="33"/>
        <end position="44"/>
    </location>
</feature>
<feature type="compositionally biased region" description="Low complexity" evidence="1">
    <location>
        <begin position="388"/>
        <end position="403"/>
    </location>
</feature>
<feature type="compositionally biased region" description="Low complexity" evidence="1">
    <location>
        <begin position="481"/>
        <end position="498"/>
    </location>
</feature>
<organism evidence="2 3">
    <name type="scientific">Neoarthrinium moseri</name>
    <dbReference type="NCBI Taxonomy" id="1658444"/>
    <lineage>
        <taxon>Eukaryota</taxon>
        <taxon>Fungi</taxon>
        <taxon>Dikarya</taxon>
        <taxon>Ascomycota</taxon>
        <taxon>Pezizomycotina</taxon>
        <taxon>Sordariomycetes</taxon>
        <taxon>Xylariomycetidae</taxon>
        <taxon>Amphisphaeriales</taxon>
        <taxon>Apiosporaceae</taxon>
        <taxon>Neoarthrinium</taxon>
    </lineage>
</organism>
<dbReference type="CDD" id="cd23954">
    <property type="entry name" value="AMO1_CTD"/>
    <property type="match status" value="1"/>
</dbReference>
<name>A0A9Q0AUT6_9PEZI</name>
<gene>
    <name evidence="2" type="ORF">JX265_000334</name>
</gene>
<dbReference type="GO" id="GO:0005634">
    <property type="term" value="C:nucleus"/>
    <property type="evidence" value="ECO:0007669"/>
    <property type="project" value="TreeGrafter"/>
</dbReference>
<feature type="region of interest" description="Disordered" evidence="1">
    <location>
        <begin position="294"/>
        <end position="514"/>
    </location>
</feature>
<comment type="caution">
    <text evidence="2">The sequence shown here is derived from an EMBL/GenBank/DDBJ whole genome shotgun (WGS) entry which is preliminary data.</text>
</comment>
<feature type="region of interest" description="Disordered" evidence="1">
    <location>
        <begin position="154"/>
        <end position="264"/>
    </location>
</feature>
<dbReference type="Proteomes" id="UP000829685">
    <property type="component" value="Unassembled WGS sequence"/>
</dbReference>
<dbReference type="PANTHER" id="PTHR21099">
    <property type="entry name" value="RAD201"/>
    <property type="match status" value="1"/>
</dbReference>
<feature type="compositionally biased region" description="Low complexity" evidence="1">
    <location>
        <begin position="163"/>
        <end position="213"/>
    </location>
</feature>
<feature type="region of interest" description="Disordered" evidence="1">
    <location>
        <begin position="1"/>
        <end position="48"/>
    </location>
</feature>
<protein>
    <recommendedName>
        <fullName evidence="4">CCCH zinc finger domain protein</fullName>
    </recommendedName>
</protein>
<accession>A0A9Q0AUT6</accession>
<reference evidence="2" key="1">
    <citation type="submission" date="2021-03" db="EMBL/GenBank/DDBJ databases">
        <title>Revisited historic fungal species revealed as producer of novel bioactive compounds through whole genome sequencing and comparative genomics.</title>
        <authorList>
            <person name="Vignolle G.A."/>
            <person name="Hochenegger N."/>
            <person name="Mach R.L."/>
            <person name="Mach-Aigner A.R."/>
            <person name="Javad Rahimi M."/>
            <person name="Salim K.A."/>
            <person name="Chan C.M."/>
            <person name="Lim L.B.L."/>
            <person name="Cai F."/>
            <person name="Druzhinina I.S."/>
            <person name="U'Ren J.M."/>
            <person name="Derntl C."/>
        </authorList>
    </citation>
    <scope>NUCLEOTIDE SEQUENCE</scope>
    <source>
        <strain evidence="2">TUCIM 5799</strain>
    </source>
</reference>
<feature type="compositionally biased region" description="Polar residues" evidence="1">
    <location>
        <begin position="322"/>
        <end position="373"/>
    </location>
</feature>
<evidence type="ECO:0008006" key="4">
    <source>
        <dbReference type="Google" id="ProtNLM"/>
    </source>
</evidence>